<evidence type="ECO:0000256" key="3">
    <source>
        <dbReference type="ARBA" id="ARBA00011553"/>
    </source>
</evidence>
<sequence>MYLGYAGTEPNEKLPVCLVSGCSRTDTPGTPSTACQAQAAGVSCSDIPATTKLTHRGAAPVSTGRARDHGRAVTPSEPWPFRATSPGTTHAWSPVQPTRGRRTTTGEVRTQDTPSASAKRPTRLPSENRPPLGLPHRTSARRKIPREKPSPSSKRHKPPKPHLTPSPPRARIPGRRPSPPPSVEGPARPRVRTRLAASGRRRSETLGSGAPSLEPMTSCGCLVLEKVEDHGGGEAAARGRVVKVAPGAGSGCGGSCAGAWRSRSEAIFPIYVMGSSRASTVAAARGLVDSPGDPIWEAVKSEAKSESEKEPILSSFLYASVLSHDCLERALSFVLANRLEDPTLLATQLIDIFNDVMMNNKDICRSIRLDAQAFKDRDPACAQYSWALLYLKGYQSLQSYRIANVLWNQGRKVLALALQSRISEVFAVDIHPAAKIGEGILLDHGTGLVIGETAVVGNWVSLMQGVTLGGTGKEHGDRHPKIGQGALIGAGATILGNINVGEGAMIAAGSLVLKNVPPHSMAVGNPAKVVGYMEKEDPSLTMKHDARKDYFEHVAIRYSDD</sequence>
<evidence type="ECO:0000313" key="10">
    <source>
        <dbReference type="EnsemblPlants" id="KQK92707"/>
    </source>
</evidence>
<dbReference type="EC" id="2.3.1.30" evidence="4"/>
<evidence type="ECO:0000256" key="4">
    <source>
        <dbReference type="ARBA" id="ARBA00013266"/>
    </source>
</evidence>
<dbReference type="InterPro" id="IPR053376">
    <property type="entry name" value="Serine_acetyltransferase"/>
</dbReference>
<comment type="similarity">
    <text evidence="2">Belongs to the transferase hexapeptide repeat family.</text>
</comment>
<reference evidence="10" key="2">
    <citation type="submission" date="2018-08" db="UniProtKB">
        <authorList>
            <consortium name="EnsemblPlants"/>
        </authorList>
    </citation>
    <scope>IDENTIFICATION</scope>
    <source>
        <strain evidence="10">Yugu1</strain>
    </source>
</reference>
<dbReference type="eggNOG" id="KOG4750">
    <property type="taxonomic scope" value="Eukaryota"/>
</dbReference>
<protein>
    <recommendedName>
        <fullName evidence="4">serine O-acetyltransferase</fullName>
        <ecNumber evidence="4">2.3.1.30</ecNumber>
    </recommendedName>
</protein>
<feature type="region of interest" description="Disordered" evidence="8">
    <location>
        <begin position="54"/>
        <end position="214"/>
    </location>
</feature>
<dbReference type="EnsemblPlants" id="KQK92707">
    <property type="protein sequence ID" value="KQK92707"/>
    <property type="gene ID" value="SETIT_034964mg"/>
</dbReference>
<dbReference type="OMA" id="PKIGHGA"/>
<dbReference type="UniPathway" id="UPA00136">
    <property type="reaction ID" value="UER00199"/>
</dbReference>
<keyword evidence="11" id="KW-1185">Reference proteome</keyword>
<dbReference type="CDD" id="cd03354">
    <property type="entry name" value="LbH_SAT"/>
    <property type="match status" value="1"/>
</dbReference>
<comment type="pathway">
    <text evidence="1">Amino-acid biosynthesis; L-cysteine biosynthesis; L-cysteine from L-serine: step 1/2.</text>
</comment>
<dbReference type="Gene3D" id="1.10.3130.10">
    <property type="entry name" value="serine acetyltransferase, domain 1"/>
    <property type="match status" value="1"/>
</dbReference>
<organism evidence="10 11">
    <name type="scientific">Setaria italica</name>
    <name type="common">Foxtail millet</name>
    <name type="synonym">Panicum italicum</name>
    <dbReference type="NCBI Taxonomy" id="4555"/>
    <lineage>
        <taxon>Eukaryota</taxon>
        <taxon>Viridiplantae</taxon>
        <taxon>Streptophyta</taxon>
        <taxon>Embryophyta</taxon>
        <taxon>Tracheophyta</taxon>
        <taxon>Spermatophyta</taxon>
        <taxon>Magnoliopsida</taxon>
        <taxon>Liliopsida</taxon>
        <taxon>Poales</taxon>
        <taxon>Poaceae</taxon>
        <taxon>PACMAD clade</taxon>
        <taxon>Panicoideae</taxon>
        <taxon>Panicodae</taxon>
        <taxon>Paniceae</taxon>
        <taxon>Cenchrinae</taxon>
        <taxon>Setaria</taxon>
    </lineage>
</organism>
<dbReference type="Gramene" id="KQK92706">
    <property type="protein sequence ID" value="KQK92706"/>
    <property type="gene ID" value="SETIT_034964mg"/>
</dbReference>
<dbReference type="Gramene" id="KQK92707">
    <property type="protein sequence ID" value="KQK92707"/>
    <property type="gene ID" value="SETIT_034964mg"/>
</dbReference>
<name>K4A7V8_SETIT</name>
<dbReference type="GO" id="GO:0006535">
    <property type="term" value="P:cysteine biosynthetic process from serine"/>
    <property type="evidence" value="ECO:0007669"/>
    <property type="project" value="InterPro"/>
</dbReference>
<proteinExistence type="inferred from homology"/>
<dbReference type="PANTHER" id="PTHR42811">
    <property type="entry name" value="SERINE ACETYLTRANSFERASE"/>
    <property type="match status" value="1"/>
</dbReference>
<evidence type="ECO:0000259" key="9">
    <source>
        <dbReference type="SMART" id="SM00971"/>
    </source>
</evidence>
<dbReference type="InterPro" id="IPR018357">
    <property type="entry name" value="Hexapep_transf_CS"/>
</dbReference>
<dbReference type="GO" id="GO:0009001">
    <property type="term" value="F:serine O-acetyltransferase activity"/>
    <property type="evidence" value="ECO:0000318"/>
    <property type="project" value="GO_Central"/>
</dbReference>
<dbReference type="GO" id="GO:0005829">
    <property type="term" value="C:cytosol"/>
    <property type="evidence" value="ECO:0000318"/>
    <property type="project" value="GO_Central"/>
</dbReference>
<accession>K4A7V8</accession>
<evidence type="ECO:0000313" key="11">
    <source>
        <dbReference type="Proteomes" id="UP000004995"/>
    </source>
</evidence>
<dbReference type="FunFam" id="1.10.3130.10:FF:000005">
    <property type="entry name" value="Serine acetyltransferase 4"/>
    <property type="match status" value="1"/>
</dbReference>
<dbReference type="PROSITE" id="PS00101">
    <property type="entry name" value="HEXAPEP_TRANSFERASES"/>
    <property type="match status" value="1"/>
</dbReference>
<dbReference type="InterPro" id="IPR011004">
    <property type="entry name" value="Trimer_LpxA-like_sf"/>
</dbReference>
<dbReference type="STRING" id="4555.K4A7V8"/>
<evidence type="ECO:0000256" key="1">
    <source>
        <dbReference type="ARBA" id="ARBA00004876"/>
    </source>
</evidence>
<dbReference type="SMART" id="SM00971">
    <property type="entry name" value="SATase_N"/>
    <property type="match status" value="1"/>
</dbReference>
<dbReference type="NCBIfam" id="NF041874">
    <property type="entry name" value="EPS_EpsC"/>
    <property type="match status" value="1"/>
</dbReference>
<dbReference type="SUPFAM" id="SSF51161">
    <property type="entry name" value="Trimeric LpxA-like enzymes"/>
    <property type="match status" value="1"/>
</dbReference>
<dbReference type="InterPro" id="IPR045304">
    <property type="entry name" value="LbH_SAT"/>
</dbReference>
<feature type="compositionally biased region" description="Low complexity" evidence="8">
    <location>
        <begin position="94"/>
        <end position="108"/>
    </location>
</feature>
<dbReference type="Pfam" id="PF06426">
    <property type="entry name" value="SATase_N"/>
    <property type="match status" value="1"/>
</dbReference>
<dbReference type="AlphaFoldDB" id="K4A7V8"/>
<dbReference type="EnsemblPlants" id="KQK92706">
    <property type="protein sequence ID" value="KQK92706"/>
    <property type="gene ID" value="SETIT_034964mg"/>
</dbReference>
<dbReference type="InterPro" id="IPR042122">
    <property type="entry name" value="Ser_AcTrfase_N_sf"/>
</dbReference>
<dbReference type="Gene3D" id="2.160.10.10">
    <property type="entry name" value="Hexapeptide repeat proteins"/>
    <property type="match status" value="1"/>
</dbReference>
<feature type="compositionally biased region" description="Pro residues" evidence="8">
    <location>
        <begin position="161"/>
        <end position="183"/>
    </location>
</feature>
<dbReference type="Pfam" id="PF00132">
    <property type="entry name" value="Hexapep"/>
    <property type="match status" value="1"/>
</dbReference>
<dbReference type="InterPro" id="IPR010493">
    <property type="entry name" value="Ser_AcTrfase_N"/>
</dbReference>
<dbReference type="EMBL" id="AGNK02006135">
    <property type="status" value="NOT_ANNOTATED_CDS"/>
    <property type="molecule type" value="Genomic_DNA"/>
</dbReference>
<dbReference type="FunCoup" id="K4A7V8">
    <property type="interactions" value="333"/>
</dbReference>
<dbReference type="FunFam" id="2.160.10.10:FF:000002">
    <property type="entry name" value="Serine acetyltransferase"/>
    <property type="match status" value="1"/>
</dbReference>
<evidence type="ECO:0000256" key="2">
    <source>
        <dbReference type="ARBA" id="ARBA00007274"/>
    </source>
</evidence>
<keyword evidence="5" id="KW-0028">Amino-acid biosynthesis</keyword>
<dbReference type="HOGENOM" id="CLU_486096_0_0_1"/>
<comment type="subunit">
    <text evidence="3">Homomultimer.</text>
</comment>
<evidence type="ECO:0000256" key="8">
    <source>
        <dbReference type="SAM" id="MobiDB-lite"/>
    </source>
</evidence>
<dbReference type="Proteomes" id="UP000004995">
    <property type="component" value="Unassembled WGS sequence"/>
</dbReference>
<reference evidence="11" key="1">
    <citation type="journal article" date="2012" name="Nat. Biotechnol.">
        <title>Reference genome sequence of the model plant Setaria.</title>
        <authorList>
            <person name="Bennetzen J.L."/>
            <person name="Schmutz J."/>
            <person name="Wang H."/>
            <person name="Percifield R."/>
            <person name="Hawkins J."/>
            <person name="Pontaroli A.C."/>
            <person name="Estep M."/>
            <person name="Feng L."/>
            <person name="Vaughn J.N."/>
            <person name="Grimwood J."/>
            <person name="Jenkins J."/>
            <person name="Barry K."/>
            <person name="Lindquist E."/>
            <person name="Hellsten U."/>
            <person name="Deshpande S."/>
            <person name="Wang X."/>
            <person name="Wu X."/>
            <person name="Mitros T."/>
            <person name="Triplett J."/>
            <person name="Yang X."/>
            <person name="Ye C.Y."/>
            <person name="Mauro-Herrera M."/>
            <person name="Wang L."/>
            <person name="Li P."/>
            <person name="Sharma M."/>
            <person name="Sharma R."/>
            <person name="Ronald P.C."/>
            <person name="Panaud O."/>
            <person name="Kellogg E.A."/>
            <person name="Brutnell T.P."/>
            <person name="Doust A.N."/>
            <person name="Tuskan G.A."/>
            <person name="Rokhsar D."/>
            <person name="Devos K.M."/>
        </authorList>
    </citation>
    <scope>NUCLEOTIDE SEQUENCE [LARGE SCALE GENOMIC DNA]</scope>
    <source>
        <strain evidence="11">cv. Yugu1</strain>
    </source>
</reference>
<dbReference type="GO" id="GO:0000103">
    <property type="term" value="P:sulfate assimilation"/>
    <property type="evidence" value="ECO:0007669"/>
    <property type="project" value="UniProtKB-ARBA"/>
</dbReference>
<evidence type="ECO:0000256" key="6">
    <source>
        <dbReference type="ARBA" id="ARBA00022679"/>
    </source>
</evidence>
<evidence type="ECO:0000256" key="7">
    <source>
        <dbReference type="ARBA" id="ARBA00023315"/>
    </source>
</evidence>
<keyword evidence="6" id="KW-0808">Transferase</keyword>
<dbReference type="InterPro" id="IPR001451">
    <property type="entry name" value="Hexapep"/>
</dbReference>
<feature type="domain" description="Serine acetyltransferase N-terminal" evidence="9">
    <location>
        <begin position="295"/>
        <end position="399"/>
    </location>
</feature>
<evidence type="ECO:0000256" key="5">
    <source>
        <dbReference type="ARBA" id="ARBA00022605"/>
    </source>
</evidence>
<keyword evidence="7" id="KW-0012">Acyltransferase</keyword>